<name>A0A7S4F647_CHRCT</name>
<evidence type="ECO:0000256" key="1">
    <source>
        <dbReference type="SAM" id="SignalP"/>
    </source>
</evidence>
<gene>
    <name evidence="2" type="ORF">PCAR00345_LOCUS27001</name>
</gene>
<reference evidence="2" key="1">
    <citation type="submission" date="2021-01" db="EMBL/GenBank/DDBJ databases">
        <authorList>
            <person name="Corre E."/>
            <person name="Pelletier E."/>
            <person name="Niang G."/>
            <person name="Scheremetjew M."/>
            <person name="Finn R."/>
            <person name="Kale V."/>
            <person name="Holt S."/>
            <person name="Cochrane G."/>
            <person name="Meng A."/>
            <person name="Brown T."/>
            <person name="Cohen L."/>
        </authorList>
    </citation>
    <scope>NUCLEOTIDE SEQUENCE</scope>
    <source>
        <strain evidence="2">CCMP645</strain>
    </source>
</reference>
<feature type="signal peptide" evidence="1">
    <location>
        <begin position="1"/>
        <end position="20"/>
    </location>
</feature>
<dbReference type="EMBL" id="HBIZ01042270">
    <property type="protein sequence ID" value="CAE0774367.1"/>
    <property type="molecule type" value="Transcribed_RNA"/>
</dbReference>
<feature type="chain" id="PRO_5031053368" description="Secreted protein" evidence="1">
    <location>
        <begin position="21"/>
        <end position="102"/>
    </location>
</feature>
<evidence type="ECO:0008006" key="3">
    <source>
        <dbReference type="Google" id="ProtNLM"/>
    </source>
</evidence>
<protein>
    <recommendedName>
        <fullName evidence="3">Secreted protein</fullName>
    </recommendedName>
</protein>
<organism evidence="2">
    <name type="scientific">Chrysotila carterae</name>
    <name type="common">Marine alga</name>
    <name type="synonym">Syracosphaera carterae</name>
    <dbReference type="NCBI Taxonomy" id="13221"/>
    <lineage>
        <taxon>Eukaryota</taxon>
        <taxon>Haptista</taxon>
        <taxon>Haptophyta</taxon>
        <taxon>Prymnesiophyceae</taxon>
        <taxon>Isochrysidales</taxon>
        <taxon>Isochrysidaceae</taxon>
        <taxon>Chrysotila</taxon>
    </lineage>
</organism>
<evidence type="ECO:0000313" key="2">
    <source>
        <dbReference type="EMBL" id="CAE0774367.1"/>
    </source>
</evidence>
<sequence>MLVFLLIVIRSSLPSRNAVARWFLHALSLARARVGASGRGRASFTLVALMLRRCLGFDFRVYTRVQSKLSFHASTRLRLAHGVASATAFSPREQSLNSEGSW</sequence>
<accession>A0A7S4F647</accession>
<proteinExistence type="predicted"/>
<dbReference type="AlphaFoldDB" id="A0A7S4F647"/>
<keyword evidence="1" id="KW-0732">Signal</keyword>